<dbReference type="PANTHER" id="PTHR30203:SF33">
    <property type="entry name" value="BLR4455 PROTEIN"/>
    <property type="match status" value="1"/>
</dbReference>
<keyword evidence="2" id="KW-1134">Transmembrane beta strand</keyword>
<sequence>MKKNKITLYTAALVMLLASACKVGKNYQRPAVQLPQKFNAVSQADTNSVANIAWKQFFTDTTLQSLIDKGIKYNYNLQIAIKRIDIAQQQVKQANLLLLPQLNLQVAAQYNRPSKNSLNGISAANFLKSDHIENYIAGLNLSWEIDTWGKIRRQKEAVLAQYLQTFEATRAVQTQLVADIAQGYYNLLMLDKQLSIAQTNLRLSDSTLKLTQLLKNAGEVNLLAVQQADAQRQSTALLVPQLEQSIAIQENALQLLTGQLPAAIARKATLADETFGAELNAGLPAAILARRPDVRASELALVAANAQVGVAQGEMYPSLTLTASGGIESFKSNNWFSIPGSLFGIATGSILQPVFNNRALKTRFEVAKIEREQAVLQFRQSVLNAVGEVTNALVQTQKLGEQRRIATGQVDTLKNAIKNAQLLFKSDMANYLEVITAQTNALQAELNLAAIQRQQLGAAVELYRSLGGGWR</sequence>
<dbReference type="Pfam" id="PF02321">
    <property type="entry name" value="OEP"/>
    <property type="match status" value="2"/>
</dbReference>
<accession>A0A367GSB5</accession>
<dbReference type="Gene3D" id="2.20.200.10">
    <property type="entry name" value="Outer membrane efflux proteins (OEP)"/>
    <property type="match status" value="1"/>
</dbReference>
<reference evidence="3 4" key="1">
    <citation type="submission" date="2018-05" db="EMBL/GenBank/DDBJ databases">
        <title>Mucilaginibacter hurinus sp. nov., isolated from briquette warehouse soil.</title>
        <authorList>
            <person name="Choi L."/>
        </authorList>
    </citation>
    <scope>NUCLEOTIDE SEQUENCE [LARGE SCALE GENOMIC DNA]</scope>
    <source>
        <strain evidence="3 4">ZR32</strain>
    </source>
</reference>
<gene>
    <name evidence="3" type="ORF">DJ568_00220</name>
</gene>
<feature type="chain" id="PRO_5016482329" evidence="2">
    <location>
        <begin position="21"/>
        <end position="471"/>
    </location>
</feature>
<evidence type="ECO:0000256" key="2">
    <source>
        <dbReference type="RuleBase" id="RU362097"/>
    </source>
</evidence>
<keyword evidence="2" id="KW-0812">Transmembrane</keyword>
<dbReference type="OrthoDB" id="9770517at2"/>
<keyword evidence="4" id="KW-1185">Reference proteome</keyword>
<dbReference type="AlphaFoldDB" id="A0A367GSB5"/>
<dbReference type="PROSITE" id="PS51257">
    <property type="entry name" value="PROKAR_LIPOPROTEIN"/>
    <property type="match status" value="1"/>
</dbReference>
<evidence type="ECO:0000313" key="3">
    <source>
        <dbReference type="EMBL" id="RCH56324.1"/>
    </source>
</evidence>
<keyword evidence="2" id="KW-0564">Palmitate</keyword>
<feature type="signal peptide" evidence="2">
    <location>
        <begin position="1"/>
        <end position="20"/>
    </location>
</feature>
<dbReference type="InterPro" id="IPR010131">
    <property type="entry name" value="MdtP/NodT-like"/>
</dbReference>
<dbReference type="GO" id="GO:0005886">
    <property type="term" value="C:plasma membrane"/>
    <property type="evidence" value="ECO:0007669"/>
    <property type="project" value="UniProtKB-SubCell"/>
</dbReference>
<comment type="similarity">
    <text evidence="1 2">Belongs to the outer membrane factor (OMF) (TC 1.B.17) family.</text>
</comment>
<dbReference type="NCBIfam" id="TIGR01845">
    <property type="entry name" value="outer_NodT"/>
    <property type="match status" value="1"/>
</dbReference>
<dbReference type="SUPFAM" id="SSF56954">
    <property type="entry name" value="Outer membrane efflux proteins (OEP)"/>
    <property type="match status" value="1"/>
</dbReference>
<comment type="subcellular location">
    <subcellularLocation>
        <location evidence="2">Cell membrane</location>
        <topology evidence="2">Lipid-anchor</topology>
    </subcellularLocation>
</comment>
<dbReference type="PANTHER" id="PTHR30203">
    <property type="entry name" value="OUTER MEMBRANE CATION EFFLUX PROTEIN"/>
    <property type="match status" value="1"/>
</dbReference>
<dbReference type="InterPro" id="IPR003423">
    <property type="entry name" value="OMP_efflux"/>
</dbReference>
<dbReference type="EMBL" id="QGDC01000001">
    <property type="protein sequence ID" value="RCH56324.1"/>
    <property type="molecule type" value="Genomic_DNA"/>
</dbReference>
<keyword evidence="2" id="KW-0732">Signal</keyword>
<name>A0A367GSB5_9SPHI</name>
<dbReference type="Proteomes" id="UP000253209">
    <property type="component" value="Unassembled WGS sequence"/>
</dbReference>
<comment type="caution">
    <text evidence="3">The sequence shown here is derived from an EMBL/GenBank/DDBJ whole genome shotgun (WGS) entry which is preliminary data.</text>
</comment>
<keyword evidence="2" id="KW-0449">Lipoprotein</keyword>
<proteinExistence type="inferred from homology"/>
<dbReference type="Gene3D" id="1.20.1600.10">
    <property type="entry name" value="Outer membrane efflux proteins (OEP)"/>
    <property type="match status" value="1"/>
</dbReference>
<evidence type="ECO:0000313" key="4">
    <source>
        <dbReference type="Proteomes" id="UP000253209"/>
    </source>
</evidence>
<dbReference type="RefSeq" id="WP_114003222.1">
    <property type="nucleotide sequence ID" value="NZ_QGDC01000001.1"/>
</dbReference>
<evidence type="ECO:0000256" key="1">
    <source>
        <dbReference type="ARBA" id="ARBA00007613"/>
    </source>
</evidence>
<dbReference type="GO" id="GO:0015562">
    <property type="term" value="F:efflux transmembrane transporter activity"/>
    <property type="evidence" value="ECO:0007669"/>
    <property type="project" value="InterPro"/>
</dbReference>
<keyword evidence="2" id="KW-0472">Membrane</keyword>
<protein>
    <submittedName>
        <fullName evidence="3">TolC family protein</fullName>
    </submittedName>
</protein>
<organism evidence="3 4">
    <name type="scientific">Mucilaginibacter hurinus</name>
    <dbReference type="NCBI Taxonomy" id="2201324"/>
    <lineage>
        <taxon>Bacteria</taxon>
        <taxon>Pseudomonadati</taxon>
        <taxon>Bacteroidota</taxon>
        <taxon>Sphingobacteriia</taxon>
        <taxon>Sphingobacteriales</taxon>
        <taxon>Sphingobacteriaceae</taxon>
        <taxon>Mucilaginibacter</taxon>
    </lineage>
</organism>